<dbReference type="SMART" id="SM00345">
    <property type="entry name" value="HTH_GNTR"/>
    <property type="match status" value="1"/>
</dbReference>
<sequence length="117" mass="12704">MTLMSTEATQPFQRIVRDVRQKIHSGLFTAGTKLPSTRELAETYAVAPGTVQRALAELRTAGLIYSHQGLGSFVSDTASETAHGGAEDWATSTLKALQEQVQDLTARIERIEESQGD</sequence>
<dbReference type="GO" id="GO:0003700">
    <property type="term" value="F:DNA-binding transcription factor activity"/>
    <property type="evidence" value="ECO:0007669"/>
    <property type="project" value="InterPro"/>
</dbReference>
<dbReference type="InterPro" id="IPR000524">
    <property type="entry name" value="Tscrpt_reg_HTH_GntR"/>
</dbReference>
<evidence type="ECO:0000256" key="1">
    <source>
        <dbReference type="ARBA" id="ARBA00022898"/>
    </source>
</evidence>
<keyword evidence="4" id="KW-0804">Transcription</keyword>
<dbReference type="InterPro" id="IPR036390">
    <property type="entry name" value="WH_DNA-bd_sf"/>
</dbReference>
<keyword evidence="6" id="KW-0614">Plasmid</keyword>
<keyword evidence="3" id="KW-0238">DNA-binding</keyword>
<dbReference type="InterPro" id="IPR051446">
    <property type="entry name" value="HTH_trans_reg/aminotransferase"/>
</dbReference>
<dbReference type="InterPro" id="IPR036388">
    <property type="entry name" value="WH-like_DNA-bd_sf"/>
</dbReference>
<feature type="domain" description="HTH gntR-type" evidence="5">
    <location>
        <begin position="9"/>
        <end position="77"/>
    </location>
</feature>
<geneLocation type="plasmid" evidence="6">
    <name>SLP2</name>
</geneLocation>
<dbReference type="GO" id="GO:0003677">
    <property type="term" value="F:DNA binding"/>
    <property type="evidence" value="ECO:0007669"/>
    <property type="project" value="UniProtKB-KW"/>
</dbReference>
<evidence type="ECO:0000259" key="5">
    <source>
        <dbReference type="PROSITE" id="PS50949"/>
    </source>
</evidence>
<dbReference type="PRINTS" id="PR00035">
    <property type="entry name" value="HTHGNTR"/>
</dbReference>
<dbReference type="CDD" id="cd07377">
    <property type="entry name" value="WHTH_GntR"/>
    <property type="match status" value="1"/>
</dbReference>
<keyword evidence="1" id="KW-0663">Pyridoxal phosphate</keyword>
<evidence type="ECO:0000256" key="3">
    <source>
        <dbReference type="ARBA" id="ARBA00023125"/>
    </source>
</evidence>
<proteinExistence type="predicted"/>
<protein>
    <submittedName>
        <fullName evidence="6">PQC542.14</fullName>
    </submittedName>
</protein>
<dbReference type="Gene3D" id="1.10.10.10">
    <property type="entry name" value="Winged helix-like DNA-binding domain superfamily/Winged helix DNA-binding domain"/>
    <property type="match status" value="1"/>
</dbReference>
<name>Q203Z6_STRLI</name>
<dbReference type="EMBL" id="DQ410885">
    <property type="protein sequence ID" value="ABD72318.1"/>
    <property type="molecule type" value="Genomic_DNA"/>
</dbReference>
<dbReference type="Pfam" id="PF00392">
    <property type="entry name" value="GntR"/>
    <property type="match status" value="1"/>
</dbReference>
<dbReference type="AlphaFoldDB" id="Q203Z6"/>
<accession>Q203Z6</accession>
<evidence type="ECO:0000313" key="6">
    <source>
        <dbReference type="EMBL" id="ABD72318.1"/>
    </source>
</evidence>
<evidence type="ECO:0000256" key="2">
    <source>
        <dbReference type="ARBA" id="ARBA00023015"/>
    </source>
</evidence>
<evidence type="ECO:0000256" key="4">
    <source>
        <dbReference type="ARBA" id="ARBA00023163"/>
    </source>
</evidence>
<organism evidence="6">
    <name type="scientific">Streptomyces lividans</name>
    <dbReference type="NCBI Taxonomy" id="1916"/>
    <lineage>
        <taxon>Bacteria</taxon>
        <taxon>Bacillati</taxon>
        <taxon>Actinomycetota</taxon>
        <taxon>Actinomycetes</taxon>
        <taxon>Kitasatosporales</taxon>
        <taxon>Streptomycetaceae</taxon>
        <taxon>Streptomyces</taxon>
    </lineage>
</organism>
<dbReference type="PANTHER" id="PTHR46577">
    <property type="entry name" value="HTH-TYPE TRANSCRIPTIONAL REGULATORY PROTEIN GABR"/>
    <property type="match status" value="1"/>
</dbReference>
<dbReference type="PROSITE" id="PS50949">
    <property type="entry name" value="HTH_GNTR"/>
    <property type="match status" value="1"/>
</dbReference>
<dbReference type="PANTHER" id="PTHR46577:SF1">
    <property type="entry name" value="HTH-TYPE TRANSCRIPTIONAL REGULATORY PROTEIN GABR"/>
    <property type="match status" value="1"/>
</dbReference>
<reference evidence="6" key="1">
    <citation type="journal article" date="2006" name="J. Bacteriol.">
        <title>Characterization of the genetic components of Streptomyces lividans linear plasmid SLP2 for replication in circular and linear modes.</title>
        <authorList>
            <person name="Xu M."/>
            <person name="Zhu Y."/>
            <person name="Zhang R."/>
            <person name="Shen M."/>
            <person name="Jiang W."/>
            <person name="Zhao G."/>
            <person name="Qin Z."/>
        </authorList>
    </citation>
    <scope>NUCLEOTIDE SEQUENCE</scope>
    <source>
        <plasmid evidence="6">SLP2</plasmid>
    </source>
</reference>
<dbReference type="SUPFAM" id="SSF46785">
    <property type="entry name" value="Winged helix' DNA-binding domain"/>
    <property type="match status" value="1"/>
</dbReference>
<keyword evidence="2" id="KW-0805">Transcription regulation</keyword>